<reference evidence="1 2" key="1">
    <citation type="journal article" date="2018" name="Mol. Plant">
        <title>The genome of Artemisia annua provides insight into the evolution of Asteraceae family and artemisinin biosynthesis.</title>
        <authorList>
            <person name="Shen Q."/>
            <person name="Zhang L."/>
            <person name="Liao Z."/>
            <person name="Wang S."/>
            <person name="Yan T."/>
            <person name="Shi P."/>
            <person name="Liu M."/>
            <person name="Fu X."/>
            <person name="Pan Q."/>
            <person name="Wang Y."/>
            <person name="Lv Z."/>
            <person name="Lu X."/>
            <person name="Zhang F."/>
            <person name="Jiang W."/>
            <person name="Ma Y."/>
            <person name="Chen M."/>
            <person name="Hao X."/>
            <person name="Li L."/>
            <person name="Tang Y."/>
            <person name="Lv G."/>
            <person name="Zhou Y."/>
            <person name="Sun X."/>
            <person name="Brodelius P.E."/>
            <person name="Rose J.K.C."/>
            <person name="Tang K."/>
        </authorList>
    </citation>
    <scope>NUCLEOTIDE SEQUENCE [LARGE SCALE GENOMIC DNA]</scope>
    <source>
        <strain evidence="2">cv. Huhao1</strain>
        <tissue evidence="1">Leaf</tissue>
    </source>
</reference>
<dbReference type="AlphaFoldDB" id="A0A2U1LA56"/>
<organism evidence="1 2">
    <name type="scientific">Artemisia annua</name>
    <name type="common">Sweet wormwood</name>
    <dbReference type="NCBI Taxonomy" id="35608"/>
    <lineage>
        <taxon>Eukaryota</taxon>
        <taxon>Viridiplantae</taxon>
        <taxon>Streptophyta</taxon>
        <taxon>Embryophyta</taxon>
        <taxon>Tracheophyta</taxon>
        <taxon>Spermatophyta</taxon>
        <taxon>Magnoliopsida</taxon>
        <taxon>eudicotyledons</taxon>
        <taxon>Gunneridae</taxon>
        <taxon>Pentapetalae</taxon>
        <taxon>asterids</taxon>
        <taxon>campanulids</taxon>
        <taxon>Asterales</taxon>
        <taxon>Asteraceae</taxon>
        <taxon>Asteroideae</taxon>
        <taxon>Anthemideae</taxon>
        <taxon>Artemisiinae</taxon>
        <taxon>Artemisia</taxon>
    </lineage>
</organism>
<evidence type="ECO:0000313" key="1">
    <source>
        <dbReference type="EMBL" id="PWA45894.1"/>
    </source>
</evidence>
<evidence type="ECO:0000313" key="2">
    <source>
        <dbReference type="Proteomes" id="UP000245207"/>
    </source>
</evidence>
<sequence length="233" mass="25304">MLRTLQNILLNFGEKVGSEFDPLAIDVAVLIAMVSTEESAQFMSTHIGTIDGQDDFVRVDRKQLQNRKSPATIEANMVQTKNRDAVKYSGRWFLFKGSKCAKGPALCVKHKPSSTILLSTTFCNQCSSTSIYNSSNTLSASTRRLLAGKNASSHGIVDTSSSNAISGYEDEYDWADLETDLYHWTNTLQLLSSSLQAVAAAVLCQSAVLCQAVAAAVELGCLDMLFTGCVFYS</sequence>
<name>A0A2U1LA56_ARTAN</name>
<dbReference type="Proteomes" id="UP000245207">
    <property type="component" value="Unassembled WGS sequence"/>
</dbReference>
<dbReference type="EMBL" id="PKPP01010544">
    <property type="protein sequence ID" value="PWA45894.1"/>
    <property type="molecule type" value="Genomic_DNA"/>
</dbReference>
<accession>A0A2U1LA56</accession>
<protein>
    <submittedName>
        <fullName evidence="1">GTP-binding family protein</fullName>
    </submittedName>
</protein>
<comment type="caution">
    <text evidence="1">The sequence shown here is derived from an EMBL/GenBank/DDBJ whole genome shotgun (WGS) entry which is preliminary data.</text>
</comment>
<proteinExistence type="predicted"/>
<gene>
    <name evidence="1" type="ORF">CTI12_AA513630</name>
</gene>
<keyword evidence="2" id="KW-1185">Reference proteome</keyword>